<gene>
    <name evidence="2" type="ORF">LIPSTDRAFT_72798</name>
</gene>
<evidence type="ECO:0000313" key="2">
    <source>
        <dbReference type="EMBL" id="ODQ72103.1"/>
    </source>
</evidence>
<dbReference type="AlphaFoldDB" id="A0A1E3Q341"/>
<evidence type="ECO:0000256" key="1">
    <source>
        <dbReference type="SAM" id="MobiDB-lite"/>
    </source>
</evidence>
<accession>A0A1E3Q341</accession>
<name>A0A1E3Q341_LIPST</name>
<organism evidence="2 3">
    <name type="scientific">Lipomyces starkeyi NRRL Y-11557</name>
    <dbReference type="NCBI Taxonomy" id="675824"/>
    <lineage>
        <taxon>Eukaryota</taxon>
        <taxon>Fungi</taxon>
        <taxon>Dikarya</taxon>
        <taxon>Ascomycota</taxon>
        <taxon>Saccharomycotina</taxon>
        <taxon>Lipomycetes</taxon>
        <taxon>Lipomycetales</taxon>
        <taxon>Lipomycetaceae</taxon>
        <taxon>Lipomyces</taxon>
    </lineage>
</organism>
<keyword evidence="3" id="KW-1185">Reference proteome</keyword>
<dbReference type="OrthoDB" id="10633937at2759"/>
<proteinExistence type="predicted"/>
<sequence length="141" mass="15190">MGVTYPATISKRSKRIHPTISLLRPAADTSVRIPPVTGYFEISSPSPRKARLRHAPSTPPNSDLSGSSDSEDVSVVRHPGAPLRRSRVRLKNKNQTSYHACGQLEMPESCSSTSDSDTGSDSVRIDTSPVTTPEPGPQELP</sequence>
<feature type="compositionally biased region" description="Pro residues" evidence="1">
    <location>
        <begin position="132"/>
        <end position="141"/>
    </location>
</feature>
<feature type="region of interest" description="Disordered" evidence="1">
    <location>
        <begin position="37"/>
        <end position="141"/>
    </location>
</feature>
<dbReference type="Proteomes" id="UP000094385">
    <property type="component" value="Unassembled WGS sequence"/>
</dbReference>
<protein>
    <submittedName>
        <fullName evidence="2">Uncharacterized protein</fullName>
    </submittedName>
</protein>
<evidence type="ECO:0000313" key="3">
    <source>
        <dbReference type="Proteomes" id="UP000094385"/>
    </source>
</evidence>
<reference evidence="2 3" key="1">
    <citation type="journal article" date="2016" name="Proc. Natl. Acad. Sci. U.S.A.">
        <title>Comparative genomics of biotechnologically important yeasts.</title>
        <authorList>
            <person name="Riley R."/>
            <person name="Haridas S."/>
            <person name="Wolfe K.H."/>
            <person name="Lopes M.R."/>
            <person name="Hittinger C.T."/>
            <person name="Goeker M."/>
            <person name="Salamov A.A."/>
            <person name="Wisecaver J.H."/>
            <person name="Long T.M."/>
            <person name="Calvey C.H."/>
            <person name="Aerts A.L."/>
            <person name="Barry K.W."/>
            <person name="Choi C."/>
            <person name="Clum A."/>
            <person name="Coughlan A.Y."/>
            <person name="Deshpande S."/>
            <person name="Douglass A.P."/>
            <person name="Hanson S.J."/>
            <person name="Klenk H.-P."/>
            <person name="LaButti K.M."/>
            <person name="Lapidus A."/>
            <person name="Lindquist E.A."/>
            <person name="Lipzen A.M."/>
            <person name="Meier-Kolthoff J.P."/>
            <person name="Ohm R.A."/>
            <person name="Otillar R.P."/>
            <person name="Pangilinan J.L."/>
            <person name="Peng Y."/>
            <person name="Rokas A."/>
            <person name="Rosa C.A."/>
            <person name="Scheuner C."/>
            <person name="Sibirny A.A."/>
            <person name="Slot J.C."/>
            <person name="Stielow J.B."/>
            <person name="Sun H."/>
            <person name="Kurtzman C.P."/>
            <person name="Blackwell M."/>
            <person name="Grigoriev I.V."/>
            <person name="Jeffries T.W."/>
        </authorList>
    </citation>
    <scope>NUCLEOTIDE SEQUENCE [LARGE SCALE GENOMIC DNA]</scope>
    <source>
        <strain evidence="2 3">NRRL Y-11557</strain>
    </source>
</reference>
<feature type="compositionally biased region" description="Low complexity" evidence="1">
    <location>
        <begin position="109"/>
        <end position="122"/>
    </location>
</feature>
<dbReference type="EMBL" id="KV454296">
    <property type="protein sequence ID" value="ODQ72103.1"/>
    <property type="molecule type" value="Genomic_DNA"/>
</dbReference>